<name>A0A6P0UNU7_9FLAO</name>
<dbReference type="RefSeq" id="WP_163608351.1">
    <property type="nucleotide sequence ID" value="NZ_JAABOO010000004.1"/>
</dbReference>
<organism evidence="1 2">
    <name type="scientific">Leptobacterium flavescens</name>
    <dbReference type="NCBI Taxonomy" id="472055"/>
    <lineage>
        <taxon>Bacteria</taxon>
        <taxon>Pseudomonadati</taxon>
        <taxon>Bacteroidota</taxon>
        <taxon>Flavobacteriia</taxon>
        <taxon>Flavobacteriales</taxon>
        <taxon>Flavobacteriaceae</taxon>
        <taxon>Leptobacterium</taxon>
    </lineage>
</organism>
<dbReference type="Gene3D" id="3.40.190.10">
    <property type="entry name" value="Periplasmic binding protein-like II"/>
    <property type="match status" value="2"/>
</dbReference>
<dbReference type="Pfam" id="PF12974">
    <property type="entry name" value="Phosphonate-bd"/>
    <property type="match status" value="1"/>
</dbReference>
<keyword evidence="2" id="KW-1185">Reference proteome</keyword>
<dbReference type="EMBL" id="JAABOO010000004">
    <property type="protein sequence ID" value="NER15051.1"/>
    <property type="molecule type" value="Genomic_DNA"/>
</dbReference>
<dbReference type="Proteomes" id="UP000468581">
    <property type="component" value="Unassembled WGS sequence"/>
</dbReference>
<dbReference type="PANTHER" id="PTHR35841:SF1">
    <property type="entry name" value="PHOSPHONATES-BINDING PERIPLASMIC PROTEIN"/>
    <property type="match status" value="1"/>
</dbReference>
<protein>
    <submittedName>
        <fullName evidence="1">PhnD/SsuA/transferrin family substrate-binding protein</fullName>
    </submittedName>
</protein>
<evidence type="ECO:0000313" key="2">
    <source>
        <dbReference type="Proteomes" id="UP000468581"/>
    </source>
</evidence>
<comment type="caution">
    <text evidence="1">The sequence shown here is derived from an EMBL/GenBank/DDBJ whole genome shotgun (WGS) entry which is preliminary data.</text>
</comment>
<evidence type="ECO:0000313" key="1">
    <source>
        <dbReference type="EMBL" id="NER15051.1"/>
    </source>
</evidence>
<accession>A0A6P0UNU7</accession>
<dbReference type="PANTHER" id="PTHR35841">
    <property type="entry name" value="PHOSPHONATES-BINDING PERIPLASMIC PROTEIN"/>
    <property type="match status" value="1"/>
</dbReference>
<dbReference type="PROSITE" id="PS51257">
    <property type="entry name" value="PROKAR_LIPOPROTEIN"/>
    <property type="match status" value="1"/>
</dbReference>
<sequence>MNKAKIIFLIAILIGLTSCKSDKKPLTLATYTYATNNRIDNLKPLSVELENLLNQPVDVKSYPDVTSFIEGIKSDEVDIALINTLGYLLLSLDNKNMEPIVTLKVKQDAVDNYKTVLLTNSDNITDLNGLKEHADSLSMMFVTEGSTSGNLVPRLLLSSIGIKSPTKQFKEVSYGGNHTSTFNKLTAGEADICAIGSNEYFKQIQADSTLLNKTRLLWISKEIPLGPVLINNKLTEADREKISDLFLSLHEKNPEALQSIKDGWSEAKQAEKFYPITDSYYDNFRRLNGNNTDLSDILNMFVK</sequence>
<proteinExistence type="predicted"/>
<dbReference type="AlphaFoldDB" id="A0A6P0UNU7"/>
<dbReference type="SUPFAM" id="SSF53850">
    <property type="entry name" value="Periplasmic binding protein-like II"/>
    <property type="match status" value="1"/>
</dbReference>
<reference evidence="1 2" key="1">
    <citation type="submission" date="2020-01" db="EMBL/GenBank/DDBJ databases">
        <title>Leptobacterium flavescens.</title>
        <authorList>
            <person name="Wang G."/>
        </authorList>
    </citation>
    <scope>NUCLEOTIDE SEQUENCE [LARGE SCALE GENOMIC DNA]</scope>
    <source>
        <strain evidence="1 2">KCTC 22160</strain>
    </source>
</reference>
<gene>
    <name evidence="1" type="ORF">GWK08_16465</name>
</gene>